<evidence type="ECO:0000313" key="5">
    <source>
        <dbReference type="Proteomes" id="UP001501057"/>
    </source>
</evidence>
<evidence type="ECO:0000259" key="3">
    <source>
        <dbReference type="Pfam" id="PF13845"/>
    </source>
</evidence>
<evidence type="ECO:0000256" key="2">
    <source>
        <dbReference type="SAM" id="Phobius"/>
    </source>
</evidence>
<evidence type="ECO:0000256" key="1">
    <source>
        <dbReference type="SAM" id="MobiDB-lite"/>
    </source>
</evidence>
<keyword evidence="2" id="KW-1133">Transmembrane helix</keyword>
<keyword evidence="2" id="KW-0472">Membrane</keyword>
<dbReference type="EMBL" id="BAAAME010000002">
    <property type="protein sequence ID" value="GAA1731504.1"/>
    <property type="molecule type" value="Genomic_DNA"/>
</dbReference>
<keyword evidence="5" id="KW-1185">Reference proteome</keyword>
<dbReference type="RefSeq" id="WP_344198414.1">
    <property type="nucleotide sequence ID" value="NZ_BAAAME010000002.1"/>
</dbReference>
<comment type="caution">
    <text evidence="4">The sequence shown here is derived from an EMBL/GenBank/DDBJ whole genome shotgun (WGS) entry which is preliminary data.</text>
</comment>
<feature type="domain" description="Septum formation-related" evidence="3">
    <location>
        <begin position="164"/>
        <end position="248"/>
    </location>
</feature>
<dbReference type="Proteomes" id="UP001501057">
    <property type="component" value="Unassembled WGS sequence"/>
</dbReference>
<dbReference type="InterPro" id="IPR026004">
    <property type="entry name" value="Septum_form"/>
</dbReference>
<feature type="region of interest" description="Disordered" evidence="1">
    <location>
        <begin position="1"/>
        <end position="57"/>
    </location>
</feature>
<organism evidence="4 5">
    <name type="scientific">Aeromicrobium alkaliterrae</name>
    <dbReference type="NCBI Taxonomy" id="302168"/>
    <lineage>
        <taxon>Bacteria</taxon>
        <taxon>Bacillati</taxon>
        <taxon>Actinomycetota</taxon>
        <taxon>Actinomycetes</taxon>
        <taxon>Propionibacteriales</taxon>
        <taxon>Nocardioidaceae</taxon>
        <taxon>Aeromicrobium</taxon>
    </lineage>
</organism>
<feature type="transmembrane region" description="Helical" evidence="2">
    <location>
        <begin position="103"/>
        <end position="127"/>
    </location>
</feature>
<keyword evidence="2" id="KW-0812">Transmembrane</keyword>
<feature type="compositionally biased region" description="Pro residues" evidence="1">
    <location>
        <begin position="16"/>
        <end position="35"/>
    </location>
</feature>
<gene>
    <name evidence="4" type="ORF">GCM10009710_10180</name>
</gene>
<proteinExistence type="predicted"/>
<reference evidence="5" key="1">
    <citation type="journal article" date="2019" name="Int. J. Syst. Evol. Microbiol.">
        <title>The Global Catalogue of Microorganisms (GCM) 10K type strain sequencing project: providing services to taxonomists for standard genome sequencing and annotation.</title>
        <authorList>
            <consortium name="The Broad Institute Genomics Platform"/>
            <consortium name="The Broad Institute Genome Sequencing Center for Infectious Disease"/>
            <person name="Wu L."/>
            <person name="Ma J."/>
        </authorList>
    </citation>
    <scope>NUCLEOTIDE SEQUENCE [LARGE SCALE GENOMIC DNA]</scope>
    <source>
        <strain evidence="5">JCM 13518</strain>
    </source>
</reference>
<accession>A0ABP4VP12</accession>
<sequence>MTGTPPDPFSPTGGPAHPPPPSPVPQPGYPAPPGHPTAGYPGFPPGPQGLPPDPSSAARSRTQAVWALVLAIVPLCISQIVAVVLAIIVLVGPSDGQRRGKGMASASLVVVALWTVGVVVALVVGLASIPADRDDDGTVTSGGEVPAEDLRLGDCLDEDFFDTDADDQVYTVTVRPCDEPHTGEVYHEVTLDDGSYPGDRDVAMQADEACYQEFSAWVGTSYEDSELEYFNYLPTQESWDTGDRLITCVVISMDDVTGTLEGSSR</sequence>
<feature type="compositionally biased region" description="Pro residues" evidence="1">
    <location>
        <begin position="42"/>
        <end position="54"/>
    </location>
</feature>
<name>A0ABP4VP12_9ACTN</name>
<dbReference type="Pfam" id="PF13845">
    <property type="entry name" value="Septum_form"/>
    <property type="match status" value="1"/>
</dbReference>
<protein>
    <recommendedName>
        <fullName evidence="3">Septum formation-related domain-containing protein</fullName>
    </recommendedName>
</protein>
<evidence type="ECO:0000313" key="4">
    <source>
        <dbReference type="EMBL" id="GAA1731504.1"/>
    </source>
</evidence>
<feature type="transmembrane region" description="Helical" evidence="2">
    <location>
        <begin position="64"/>
        <end position="91"/>
    </location>
</feature>